<evidence type="ECO:0000313" key="1">
    <source>
        <dbReference type="EMBL" id="GFN81274.1"/>
    </source>
</evidence>
<accession>A0AAV3YE05</accession>
<proteinExistence type="predicted"/>
<name>A0AAV3YE05_9GAST</name>
<organism evidence="1 2">
    <name type="scientific">Plakobranchus ocellatus</name>
    <dbReference type="NCBI Taxonomy" id="259542"/>
    <lineage>
        <taxon>Eukaryota</taxon>
        <taxon>Metazoa</taxon>
        <taxon>Spiralia</taxon>
        <taxon>Lophotrochozoa</taxon>
        <taxon>Mollusca</taxon>
        <taxon>Gastropoda</taxon>
        <taxon>Heterobranchia</taxon>
        <taxon>Euthyneura</taxon>
        <taxon>Panpulmonata</taxon>
        <taxon>Sacoglossa</taxon>
        <taxon>Placobranchoidea</taxon>
        <taxon>Plakobranchidae</taxon>
        <taxon>Plakobranchus</taxon>
    </lineage>
</organism>
<protein>
    <submittedName>
        <fullName evidence="1">Uncharacterized protein</fullName>
    </submittedName>
</protein>
<keyword evidence="2" id="KW-1185">Reference proteome</keyword>
<dbReference type="AlphaFoldDB" id="A0AAV3YE05"/>
<reference evidence="1 2" key="1">
    <citation type="journal article" date="2021" name="Elife">
        <title>Chloroplast acquisition without the gene transfer in kleptoplastic sea slugs, Plakobranchus ocellatus.</title>
        <authorList>
            <person name="Maeda T."/>
            <person name="Takahashi S."/>
            <person name="Yoshida T."/>
            <person name="Shimamura S."/>
            <person name="Takaki Y."/>
            <person name="Nagai Y."/>
            <person name="Toyoda A."/>
            <person name="Suzuki Y."/>
            <person name="Arimoto A."/>
            <person name="Ishii H."/>
            <person name="Satoh N."/>
            <person name="Nishiyama T."/>
            <person name="Hasebe M."/>
            <person name="Maruyama T."/>
            <person name="Minagawa J."/>
            <person name="Obokata J."/>
            <person name="Shigenobu S."/>
        </authorList>
    </citation>
    <scope>NUCLEOTIDE SEQUENCE [LARGE SCALE GENOMIC DNA]</scope>
</reference>
<sequence>MWQALFGKERVEKWQKSWYHSEILSVCGVDVSQEDSSCFSPSVCIRCIRRLDFIRTRGSEIARSRLTAAMKEASDIWMSYDKSLTMDDCRSCRHYDSFRFVWLFTWKKRKWKK</sequence>
<comment type="caution">
    <text evidence="1">The sequence shown here is derived from an EMBL/GenBank/DDBJ whole genome shotgun (WGS) entry which is preliminary data.</text>
</comment>
<dbReference type="EMBL" id="BLXT01000921">
    <property type="protein sequence ID" value="GFN81274.1"/>
    <property type="molecule type" value="Genomic_DNA"/>
</dbReference>
<gene>
    <name evidence="1" type="ORF">PoB_000778000</name>
</gene>
<evidence type="ECO:0000313" key="2">
    <source>
        <dbReference type="Proteomes" id="UP000735302"/>
    </source>
</evidence>
<dbReference type="Proteomes" id="UP000735302">
    <property type="component" value="Unassembled WGS sequence"/>
</dbReference>